<accession>A0A830HEN0</accession>
<evidence type="ECO:0000313" key="5">
    <source>
        <dbReference type="EMBL" id="GHP04260.1"/>
    </source>
</evidence>
<evidence type="ECO:0000256" key="2">
    <source>
        <dbReference type="ARBA" id="ARBA00022803"/>
    </source>
</evidence>
<name>A0A830HEN0_9CHLO</name>
<dbReference type="SMART" id="SM00028">
    <property type="entry name" value="TPR"/>
    <property type="match status" value="3"/>
</dbReference>
<dbReference type="InterPro" id="IPR011050">
    <property type="entry name" value="Pectin_lyase_fold/virulence"/>
</dbReference>
<sequence>MSLEARLQKHWSRRSRAPVQPPPSPSPDDVDSDEEVDIRDKWNSGPSGRPIDAKRRNAELASAASSAKPPPSSDPVVQSLKDAGTAALNEGKYDEATEHYTEALAMLRVLDEETTTDNRESGADTTVPVAENSGPSIAAARWALTASDEARAVAAALFSNRSLAHHRSGRYVDASVDGAAAAQLRPFWPKPYYRIAVARLDLGHYPRSVAACRRGEALAASCGESTEPFLTLLNTISYTAMRNGSFAGFDGRTLEVRSAGEDAWMGGRAPKDPFLDGVNDEDVYDVAGKHSNGSAMDAKDLPDLARAVVDPAARANYEAERARRDGLIRDASNVPRSFRCLLDAVKAARDGDRIVLLRGIHNTMGETCDVDKRILIRGEGRMDEVTVDARSNTPVLRITASCAVQNLFFDMTGFRETLYIEGGAHVRPMFEHVRVKCSGDDTLNIAGAVQPLFVDCYFQARKNGVRTLGTSRTEMIRCRMTQCNHSGLKVMDNSSVTMRQSFVTDNDEDGIVAMDEADVTLVETQVHDNRGPGVDVSGAGRVVCRDGSLIKGNIGGLWMWEEATAHCDGLKLNGGESHAMLVDGNARARVRRSVIEGIIQCTDELAMNGIEHGSNTRLAVHPATELPGEMGAFAFHPDVYTRKQ</sequence>
<dbReference type="Gene3D" id="1.25.40.10">
    <property type="entry name" value="Tetratricopeptide repeat domain"/>
    <property type="match status" value="1"/>
</dbReference>
<feature type="region of interest" description="Disordered" evidence="3">
    <location>
        <begin position="1"/>
        <end position="78"/>
    </location>
</feature>
<dbReference type="SUPFAM" id="SSF51126">
    <property type="entry name" value="Pectin lyase-like"/>
    <property type="match status" value="1"/>
</dbReference>
<dbReference type="GO" id="GO:0051879">
    <property type="term" value="F:Hsp90 protein binding"/>
    <property type="evidence" value="ECO:0007669"/>
    <property type="project" value="TreeGrafter"/>
</dbReference>
<feature type="domain" description="Right handed beta helix" evidence="4">
    <location>
        <begin position="422"/>
        <end position="564"/>
    </location>
</feature>
<dbReference type="SUPFAM" id="SSF48452">
    <property type="entry name" value="TPR-like"/>
    <property type="match status" value="1"/>
</dbReference>
<proteinExistence type="predicted"/>
<reference evidence="5" key="1">
    <citation type="submission" date="2020-10" db="EMBL/GenBank/DDBJ databases">
        <title>Unveiling of a novel bifunctional photoreceptor, Dualchrome1, isolated from a cosmopolitan green alga.</title>
        <authorList>
            <person name="Suzuki S."/>
            <person name="Kawachi M."/>
        </authorList>
    </citation>
    <scope>NUCLEOTIDE SEQUENCE</scope>
    <source>
        <strain evidence="5">NIES 2893</strain>
    </source>
</reference>
<dbReference type="Pfam" id="PF13229">
    <property type="entry name" value="Beta_helix"/>
    <property type="match status" value="1"/>
</dbReference>
<keyword evidence="2" id="KW-0802">TPR repeat</keyword>
<feature type="compositionally biased region" description="Acidic residues" evidence="3">
    <location>
        <begin position="28"/>
        <end position="37"/>
    </location>
</feature>
<dbReference type="Proteomes" id="UP000660262">
    <property type="component" value="Unassembled WGS sequence"/>
</dbReference>
<protein>
    <recommendedName>
        <fullName evidence="4">Right handed beta helix domain-containing protein</fullName>
    </recommendedName>
</protein>
<dbReference type="PANTHER" id="PTHR22904:SF523">
    <property type="entry name" value="STRESS-INDUCED-PHOSPHOPROTEIN 1"/>
    <property type="match status" value="1"/>
</dbReference>
<dbReference type="InterPro" id="IPR039448">
    <property type="entry name" value="Beta_helix"/>
</dbReference>
<dbReference type="EMBL" id="BNJQ01000007">
    <property type="protein sequence ID" value="GHP04260.1"/>
    <property type="molecule type" value="Genomic_DNA"/>
</dbReference>
<comment type="caution">
    <text evidence="5">The sequence shown here is derived from an EMBL/GenBank/DDBJ whole genome shotgun (WGS) entry which is preliminary data.</text>
</comment>
<evidence type="ECO:0000256" key="1">
    <source>
        <dbReference type="ARBA" id="ARBA00022737"/>
    </source>
</evidence>
<dbReference type="OrthoDB" id="626167at2759"/>
<organism evidence="5 6">
    <name type="scientific">Pycnococcus provasolii</name>
    <dbReference type="NCBI Taxonomy" id="41880"/>
    <lineage>
        <taxon>Eukaryota</taxon>
        <taxon>Viridiplantae</taxon>
        <taxon>Chlorophyta</taxon>
        <taxon>Pseudoscourfieldiophyceae</taxon>
        <taxon>Pseudoscourfieldiales</taxon>
        <taxon>Pycnococcaceae</taxon>
        <taxon>Pycnococcus</taxon>
    </lineage>
</organism>
<keyword evidence="6" id="KW-1185">Reference proteome</keyword>
<gene>
    <name evidence="5" type="ORF">PPROV_000301400</name>
</gene>
<evidence type="ECO:0000259" key="4">
    <source>
        <dbReference type="Pfam" id="PF13229"/>
    </source>
</evidence>
<dbReference type="Gene3D" id="2.160.20.10">
    <property type="entry name" value="Single-stranded right-handed beta-helix, Pectin lyase-like"/>
    <property type="match status" value="1"/>
</dbReference>
<keyword evidence="1" id="KW-0677">Repeat</keyword>
<dbReference type="InterPro" id="IPR012334">
    <property type="entry name" value="Pectin_lyas_fold"/>
</dbReference>
<dbReference type="InterPro" id="IPR019734">
    <property type="entry name" value="TPR_rpt"/>
</dbReference>
<dbReference type="PANTHER" id="PTHR22904">
    <property type="entry name" value="TPR REPEAT CONTAINING PROTEIN"/>
    <property type="match status" value="1"/>
</dbReference>
<evidence type="ECO:0000313" key="6">
    <source>
        <dbReference type="Proteomes" id="UP000660262"/>
    </source>
</evidence>
<dbReference type="AlphaFoldDB" id="A0A830HEN0"/>
<evidence type="ECO:0000256" key="3">
    <source>
        <dbReference type="SAM" id="MobiDB-lite"/>
    </source>
</evidence>
<dbReference type="InterPro" id="IPR011990">
    <property type="entry name" value="TPR-like_helical_dom_sf"/>
</dbReference>